<proteinExistence type="predicted"/>
<sequence>MALTRLRKSVEEIEKIYEPGARIRIVSDGHVFSDCIGVDDATVDKYGAQLKEMNHMLMASFKPQESTIRAQIESQDAAILALYRGFSRFMLEDLETRPATHGLSRSQQRKLVKRTSFEMIMVRVMHDARKTGKD</sequence>
<protein>
    <submittedName>
        <fullName evidence="1">Pyoverdine/dityrosine biosynthesis protein-domain-containing protein</fullName>
    </submittedName>
</protein>
<dbReference type="PANTHER" id="PTHR37285:SF5">
    <property type="entry name" value="SPORE WALL MATURATION PROTEIN DIT1"/>
    <property type="match status" value="1"/>
</dbReference>
<dbReference type="AlphaFoldDB" id="A0AAE0TZZ9"/>
<dbReference type="EMBL" id="JAULSW010000004">
    <property type="protein sequence ID" value="KAK3385791.1"/>
    <property type="molecule type" value="Genomic_DNA"/>
</dbReference>
<dbReference type="InterPro" id="IPR007817">
    <property type="entry name" value="Isocyanide_synthase_DIT1"/>
</dbReference>
<dbReference type="Pfam" id="PF05141">
    <property type="entry name" value="DIT1_PvcA"/>
    <property type="match status" value="1"/>
</dbReference>
<accession>A0AAE0TZZ9</accession>
<name>A0AAE0TZZ9_9PEZI</name>
<organism evidence="1 2">
    <name type="scientific">Podospora didyma</name>
    <dbReference type="NCBI Taxonomy" id="330526"/>
    <lineage>
        <taxon>Eukaryota</taxon>
        <taxon>Fungi</taxon>
        <taxon>Dikarya</taxon>
        <taxon>Ascomycota</taxon>
        <taxon>Pezizomycotina</taxon>
        <taxon>Sordariomycetes</taxon>
        <taxon>Sordariomycetidae</taxon>
        <taxon>Sordariales</taxon>
        <taxon>Podosporaceae</taxon>
        <taxon>Podospora</taxon>
    </lineage>
</organism>
<comment type="caution">
    <text evidence="1">The sequence shown here is derived from an EMBL/GenBank/DDBJ whole genome shotgun (WGS) entry which is preliminary data.</text>
</comment>
<reference evidence="1" key="2">
    <citation type="submission" date="2023-06" db="EMBL/GenBank/DDBJ databases">
        <authorList>
            <consortium name="Lawrence Berkeley National Laboratory"/>
            <person name="Haridas S."/>
            <person name="Hensen N."/>
            <person name="Bonometti L."/>
            <person name="Westerberg I."/>
            <person name="Brannstrom I.O."/>
            <person name="Guillou S."/>
            <person name="Cros-Aarteil S."/>
            <person name="Calhoun S."/>
            <person name="Kuo A."/>
            <person name="Mondo S."/>
            <person name="Pangilinan J."/>
            <person name="Riley R."/>
            <person name="LaButti K."/>
            <person name="Andreopoulos B."/>
            <person name="Lipzen A."/>
            <person name="Chen C."/>
            <person name="Yanf M."/>
            <person name="Daum C."/>
            <person name="Ng V."/>
            <person name="Clum A."/>
            <person name="Steindorff A."/>
            <person name="Ohm R."/>
            <person name="Martin F."/>
            <person name="Silar P."/>
            <person name="Natvig D."/>
            <person name="Lalanne C."/>
            <person name="Gautier V."/>
            <person name="Ament-velasquez S.L."/>
            <person name="Kruys A."/>
            <person name="Hutchinson M.I."/>
            <person name="Powell A.J."/>
            <person name="Barry K."/>
            <person name="Miller A.N."/>
            <person name="Grigoriev I.V."/>
            <person name="Debuchy R."/>
            <person name="Gladieux P."/>
            <person name="Thoren M.H."/>
            <person name="Johannesson H."/>
        </authorList>
    </citation>
    <scope>NUCLEOTIDE SEQUENCE</scope>
    <source>
        <strain evidence="1">CBS 232.78</strain>
    </source>
</reference>
<evidence type="ECO:0000313" key="1">
    <source>
        <dbReference type="EMBL" id="KAK3385791.1"/>
    </source>
</evidence>
<evidence type="ECO:0000313" key="2">
    <source>
        <dbReference type="Proteomes" id="UP001285441"/>
    </source>
</evidence>
<dbReference type="Proteomes" id="UP001285441">
    <property type="component" value="Unassembled WGS sequence"/>
</dbReference>
<reference evidence="1" key="1">
    <citation type="journal article" date="2023" name="Mol. Phylogenet. Evol.">
        <title>Genome-scale phylogeny and comparative genomics of the fungal order Sordariales.</title>
        <authorList>
            <person name="Hensen N."/>
            <person name="Bonometti L."/>
            <person name="Westerberg I."/>
            <person name="Brannstrom I.O."/>
            <person name="Guillou S."/>
            <person name="Cros-Aarteil S."/>
            <person name="Calhoun S."/>
            <person name="Haridas S."/>
            <person name="Kuo A."/>
            <person name="Mondo S."/>
            <person name="Pangilinan J."/>
            <person name="Riley R."/>
            <person name="LaButti K."/>
            <person name="Andreopoulos B."/>
            <person name="Lipzen A."/>
            <person name="Chen C."/>
            <person name="Yan M."/>
            <person name="Daum C."/>
            <person name="Ng V."/>
            <person name="Clum A."/>
            <person name="Steindorff A."/>
            <person name="Ohm R.A."/>
            <person name="Martin F."/>
            <person name="Silar P."/>
            <person name="Natvig D.O."/>
            <person name="Lalanne C."/>
            <person name="Gautier V."/>
            <person name="Ament-Velasquez S.L."/>
            <person name="Kruys A."/>
            <person name="Hutchinson M.I."/>
            <person name="Powell A.J."/>
            <person name="Barry K."/>
            <person name="Miller A.N."/>
            <person name="Grigoriev I.V."/>
            <person name="Debuchy R."/>
            <person name="Gladieux P."/>
            <person name="Hiltunen Thoren M."/>
            <person name="Johannesson H."/>
        </authorList>
    </citation>
    <scope>NUCLEOTIDE SEQUENCE</scope>
    <source>
        <strain evidence="1">CBS 232.78</strain>
    </source>
</reference>
<dbReference type="PANTHER" id="PTHR37285">
    <property type="entry name" value="SPORE WALL MATURATION PROTEIN DIT1"/>
    <property type="match status" value="1"/>
</dbReference>
<keyword evidence="2" id="KW-1185">Reference proteome</keyword>
<gene>
    <name evidence="1" type="ORF">B0H63DRAFT_449799</name>
</gene>